<evidence type="ECO:0000256" key="1">
    <source>
        <dbReference type="ARBA" id="ARBA00023125"/>
    </source>
</evidence>
<dbReference type="EMBL" id="FOXO01000051">
    <property type="protein sequence ID" value="SFQ45843.1"/>
    <property type="molecule type" value="Genomic_DNA"/>
</dbReference>
<organism evidence="3 4">
    <name type="scientific">Butyrivibrio proteoclasticus</name>
    <dbReference type="NCBI Taxonomy" id="43305"/>
    <lineage>
        <taxon>Bacteria</taxon>
        <taxon>Bacillati</taxon>
        <taxon>Bacillota</taxon>
        <taxon>Clostridia</taxon>
        <taxon>Lachnospirales</taxon>
        <taxon>Lachnospiraceae</taxon>
        <taxon>Butyrivibrio</taxon>
    </lineage>
</organism>
<evidence type="ECO:0000259" key="2">
    <source>
        <dbReference type="PROSITE" id="PS50943"/>
    </source>
</evidence>
<dbReference type="InterPro" id="IPR010982">
    <property type="entry name" value="Lambda_DNA-bd_dom_sf"/>
</dbReference>
<evidence type="ECO:0000313" key="4">
    <source>
        <dbReference type="Proteomes" id="UP000182624"/>
    </source>
</evidence>
<dbReference type="OrthoDB" id="9813662at2"/>
<dbReference type="RefSeq" id="WP_026662860.1">
    <property type="nucleotide sequence ID" value="NZ_FOXO01000051.1"/>
</dbReference>
<sequence length="115" mass="13000">MSISLNINRLKECREKLGISKMEAAKRMQLSQPAYLRYESGARTPSIQTLEVIAQVLDTSKEYLMNLTDDSSPISYTISRASDPELFEIIKLCQNPETETRKRLIAYANKIAGIS</sequence>
<dbReference type="PROSITE" id="PS50943">
    <property type="entry name" value="HTH_CROC1"/>
    <property type="match status" value="1"/>
</dbReference>
<dbReference type="AlphaFoldDB" id="A0A1I5YNS3"/>
<proteinExistence type="predicted"/>
<dbReference type="SUPFAM" id="SSF47413">
    <property type="entry name" value="lambda repressor-like DNA-binding domains"/>
    <property type="match status" value="1"/>
</dbReference>
<dbReference type="CDD" id="cd00093">
    <property type="entry name" value="HTH_XRE"/>
    <property type="match status" value="1"/>
</dbReference>
<gene>
    <name evidence="3" type="ORF">SAMN04487928_15113</name>
</gene>
<protein>
    <submittedName>
        <fullName evidence="3">Helix-turn-helix</fullName>
    </submittedName>
</protein>
<dbReference type="SMART" id="SM00530">
    <property type="entry name" value="HTH_XRE"/>
    <property type="match status" value="1"/>
</dbReference>
<dbReference type="Pfam" id="PF01381">
    <property type="entry name" value="HTH_3"/>
    <property type="match status" value="1"/>
</dbReference>
<dbReference type="Gene3D" id="1.10.260.40">
    <property type="entry name" value="lambda repressor-like DNA-binding domains"/>
    <property type="match status" value="1"/>
</dbReference>
<name>A0A1I5YNS3_9FIRM</name>
<dbReference type="PANTHER" id="PTHR46558:SF14">
    <property type="entry name" value="HTH-TYPE TRANSCRIPTIONAL REGULATOR ANSR"/>
    <property type="match status" value="1"/>
</dbReference>
<feature type="domain" description="HTH cro/C1-type" evidence="2">
    <location>
        <begin position="10"/>
        <end position="64"/>
    </location>
</feature>
<dbReference type="PANTHER" id="PTHR46558">
    <property type="entry name" value="TRACRIPTIONAL REGULATORY PROTEIN-RELATED-RELATED"/>
    <property type="match status" value="1"/>
</dbReference>
<accession>A0A1I5YNS3</accession>
<dbReference type="InterPro" id="IPR001387">
    <property type="entry name" value="Cro/C1-type_HTH"/>
</dbReference>
<reference evidence="4" key="1">
    <citation type="submission" date="2016-10" db="EMBL/GenBank/DDBJ databases">
        <authorList>
            <person name="Varghese N."/>
            <person name="Submissions S."/>
        </authorList>
    </citation>
    <scope>NUCLEOTIDE SEQUENCE [LARGE SCALE GENOMIC DNA]</scope>
    <source>
        <strain evidence="4">P18</strain>
    </source>
</reference>
<keyword evidence="4" id="KW-1185">Reference proteome</keyword>
<dbReference type="GO" id="GO:0003677">
    <property type="term" value="F:DNA binding"/>
    <property type="evidence" value="ECO:0007669"/>
    <property type="project" value="UniProtKB-KW"/>
</dbReference>
<evidence type="ECO:0000313" key="3">
    <source>
        <dbReference type="EMBL" id="SFQ45843.1"/>
    </source>
</evidence>
<dbReference type="Proteomes" id="UP000182624">
    <property type="component" value="Unassembled WGS sequence"/>
</dbReference>
<keyword evidence="1" id="KW-0238">DNA-binding</keyword>